<protein>
    <recommendedName>
        <fullName evidence="5">Secreted protein</fullName>
    </recommendedName>
</protein>
<dbReference type="RefSeq" id="WP_224192363.1">
    <property type="nucleotide sequence ID" value="NZ_JAIRAU010000019.1"/>
</dbReference>
<feature type="chain" id="PRO_5047058344" description="Secreted protein" evidence="2">
    <location>
        <begin position="21"/>
        <end position="251"/>
    </location>
</feature>
<dbReference type="Proteomes" id="UP001139031">
    <property type="component" value="Unassembled WGS sequence"/>
</dbReference>
<dbReference type="PROSITE" id="PS51257">
    <property type="entry name" value="PROKAR_LIPOPROTEIN"/>
    <property type="match status" value="1"/>
</dbReference>
<evidence type="ECO:0000313" key="4">
    <source>
        <dbReference type="Proteomes" id="UP001139031"/>
    </source>
</evidence>
<evidence type="ECO:0000256" key="2">
    <source>
        <dbReference type="SAM" id="SignalP"/>
    </source>
</evidence>
<evidence type="ECO:0000313" key="3">
    <source>
        <dbReference type="EMBL" id="MBZ5710593.1"/>
    </source>
</evidence>
<evidence type="ECO:0000256" key="1">
    <source>
        <dbReference type="SAM" id="MobiDB-lite"/>
    </source>
</evidence>
<sequence>MRTAAILVSLSLALACGSDAGKAVPEKKLAEAPRAPEAKGAEAKAPEAKAPEAKPAPLHLDIGHDKSGVLARAASTLETSEAVTNPALKEHLAELSHHAEKGPTNEALCTHMAGLLADKAPPLLDCIHALEHQRVHVGPEIFTEVAQCVTEARTLDELLRCEDAEKEAEQELHVKKHGTGVEPETCTKMFTHFEKLAMTDAGDQAKAVEEILEEVRADILEACAEQGTRAEVDCALNAKDMKALGACSSIL</sequence>
<evidence type="ECO:0008006" key="5">
    <source>
        <dbReference type="Google" id="ProtNLM"/>
    </source>
</evidence>
<feature type="compositionally biased region" description="Basic and acidic residues" evidence="1">
    <location>
        <begin position="27"/>
        <end position="52"/>
    </location>
</feature>
<feature type="signal peptide" evidence="2">
    <location>
        <begin position="1"/>
        <end position="20"/>
    </location>
</feature>
<name>A0ABS7TQU1_9BACT</name>
<dbReference type="EMBL" id="JAIRAU010000019">
    <property type="protein sequence ID" value="MBZ5710593.1"/>
    <property type="molecule type" value="Genomic_DNA"/>
</dbReference>
<reference evidence="3" key="1">
    <citation type="submission" date="2021-08" db="EMBL/GenBank/DDBJ databases">
        <authorList>
            <person name="Stevens D.C."/>
        </authorList>
    </citation>
    <scope>NUCLEOTIDE SEQUENCE</scope>
    <source>
        <strain evidence="3">DSM 53165</strain>
    </source>
</reference>
<organism evidence="3 4">
    <name type="scientific">Nannocystis pusilla</name>
    <dbReference type="NCBI Taxonomy" id="889268"/>
    <lineage>
        <taxon>Bacteria</taxon>
        <taxon>Pseudomonadati</taxon>
        <taxon>Myxococcota</taxon>
        <taxon>Polyangia</taxon>
        <taxon>Nannocystales</taxon>
        <taxon>Nannocystaceae</taxon>
        <taxon>Nannocystis</taxon>
    </lineage>
</organism>
<gene>
    <name evidence="3" type="ORF">K7C98_15135</name>
</gene>
<accession>A0ABS7TQU1</accession>
<keyword evidence="2" id="KW-0732">Signal</keyword>
<proteinExistence type="predicted"/>
<keyword evidence="4" id="KW-1185">Reference proteome</keyword>
<comment type="caution">
    <text evidence="3">The sequence shown here is derived from an EMBL/GenBank/DDBJ whole genome shotgun (WGS) entry which is preliminary data.</text>
</comment>
<feature type="region of interest" description="Disordered" evidence="1">
    <location>
        <begin position="27"/>
        <end position="62"/>
    </location>
</feature>